<protein>
    <submittedName>
        <fullName evidence="1">Uncharacterized protein</fullName>
    </submittedName>
</protein>
<accession>A0ABW9LT26</accession>
<evidence type="ECO:0000313" key="2">
    <source>
        <dbReference type="Proteomes" id="UP001635817"/>
    </source>
</evidence>
<gene>
    <name evidence="1" type="ORF">ACK4CP_12215</name>
</gene>
<keyword evidence="2" id="KW-1185">Reference proteome</keyword>
<reference evidence="1 2" key="1">
    <citation type="submission" date="2024-12" db="EMBL/GenBank/DDBJ databases">
        <title>The coexistence of Mycolicibacterium septicum and Mycolicibacterium nivoides in clinical samples.</title>
        <authorList>
            <person name="Wang C."/>
            <person name="Feng Y."/>
            <person name="Zong Z."/>
        </authorList>
    </citation>
    <scope>NUCLEOTIDE SEQUENCE [LARGE SCALE GENOMIC DNA]</scope>
    <source>
        <strain evidence="1 2">120310</strain>
    </source>
</reference>
<organism evidence="1 2">
    <name type="scientific">Mycolicibacterium septicum</name>
    <dbReference type="NCBI Taxonomy" id="98668"/>
    <lineage>
        <taxon>Bacteria</taxon>
        <taxon>Bacillati</taxon>
        <taxon>Actinomycetota</taxon>
        <taxon>Actinomycetes</taxon>
        <taxon>Mycobacteriales</taxon>
        <taxon>Mycobacteriaceae</taxon>
        <taxon>Mycolicibacterium</taxon>
    </lineage>
</organism>
<dbReference type="RefSeq" id="WP_409549854.1">
    <property type="nucleotide sequence ID" value="NZ_JBKBDE010000003.1"/>
</dbReference>
<comment type="caution">
    <text evidence="1">The sequence shown here is derived from an EMBL/GenBank/DDBJ whole genome shotgun (WGS) entry which is preliminary data.</text>
</comment>
<dbReference type="EMBL" id="JBKBDE010000003">
    <property type="protein sequence ID" value="MFN6551163.1"/>
    <property type="molecule type" value="Genomic_DNA"/>
</dbReference>
<proteinExistence type="predicted"/>
<sequence length="40" mass="4607">MTRNELGLKMIHLTTTIRQMQHALVPLAVRQAKGYPLFDI</sequence>
<evidence type="ECO:0000313" key="1">
    <source>
        <dbReference type="EMBL" id="MFN6551163.1"/>
    </source>
</evidence>
<name>A0ABW9LT26_9MYCO</name>
<dbReference type="Proteomes" id="UP001635817">
    <property type="component" value="Unassembled WGS sequence"/>
</dbReference>